<evidence type="ECO:0000313" key="2">
    <source>
        <dbReference type="Proteomes" id="UP001597058"/>
    </source>
</evidence>
<proteinExistence type="predicted"/>
<reference evidence="2" key="1">
    <citation type="journal article" date="2019" name="Int. J. Syst. Evol. Microbiol.">
        <title>The Global Catalogue of Microorganisms (GCM) 10K type strain sequencing project: providing services to taxonomists for standard genome sequencing and annotation.</title>
        <authorList>
            <consortium name="The Broad Institute Genomics Platform"/>
            <consortium name="The Broad Institute Genome Sequencing Center for Infectious Disease"/>
            <person name="Wu L."/>
            <person name="Ma J."/>
        </authorList>
    </citation>
    <scope>NUCLEOTIDE SEQUENCE [LARGE SCALE GENOMIC DNA]</scope>
    <source>
        <strain evidence="2">CGMCC 4.7020</strain>
    </source>
</reference>
<name>A0ABW3XPW0_9ACTN</name>
<evidence type="ECO:0008006" key="3">
    <source>
        <dbReference type="Google" id="ProtNLM"/>
    </source>
</evidence>
<organism evidence="1 2">
    <name type="scientific">Streptomyces kaempferi</name>
    <dbReference type="NCBI Taxonomy" id="333725"/>
    <lineage>
        <taxon>Bacteria</taxon>
        <taxon>Bacillati</taxon>
        <taxon>Actinomycetota</taxon>
        <taxon>Actinomycetes</taxon>
        <taxon>Kitasatosporales</taxon>
        <taxon>Streptomycetaceae</taxon>
        <taxon>Streptomyces</taxon>
    </lineage>
</organism>
<dbReference type="RefSeq" id="WP_381233294.1">
    <property type="nucleotide sequence ID" value="NZ_JBHSKH010000010.1"/>
</dbReference>
<keyword evidence="2" id="KW-1185">Reference proteome</keyword>
<dbReference type="EMBL" id="JBHTMM010000055">
    <property type="protein sequence ID" value="MFD1310549.1"/>
    <property type="molecule type" value="Genomic_DNA"/>
</dbReference>
<sequence length="240" mass="25484">MAMLLLVGCRPAKAATEDRGAAAEDGLTFTYHRHPGAGMIDQTLHIRNVYMSSVSPVLAFTALDRHRHPLPAVRVRTVFGSDSGRLEVPYGVGYDILRFSGSGEHQVYDVRVTVTRVTTAKTQANTLPPNAETLDAAGRVVSRFSRFAAVRVTNPDEFAVSARIAYLVYDQPAEGETQQAVSVIPIGTLVRIPARSMAIVEVAGDAARAVAKYSGGPAVSVKAYNSEAVDAPAGPVPPAL</sequence>
<gene>
    <name evidence="1" type="ORF">ACFQ5X_32525</name>
</gene>
<dbReference type="Proteomes" id="UP001597058">
    <property type="component" value="Unassembled WGS sequence"/>
</dbReference>
<comment type="caution">
    <text evidence="1">The sequence shown here is derived from an EMBL/GenBank/DDBJ whole genome shotgun (WGS) entry which is preliminary data.</text>
</comment>
<accession>A0ABW3XPW0</accession>
<protein>
    <recommendedName>
        <fullName evidence="3">Lipoprotein</fullName>
    </recommendedName>
</protein>
<evidence type="ECO:0000313" key="1">
    <source>
        <dbReference type="EMBL" id="MFD1310549.1"/>
    </source>
</evidence>